<evidence type="ECO:0000256" key="1">
    <source>
        <dbReference type="SAM" id="Phobius"/>
    </source>
</evidence>
<keyword evidence="1" id="KW-0472">Membrane</keyword>
<dbReference type="EnsemblPlants" id="Pp3c8_14840V3.1">
    <property type="protein sequence ID" value="PAC:32963963.CDS.1"/>
    <property type="gene ID" value="Pp3c8_14840"/>
</dbReference>
<dbReference type="EMBL" id="ABEU02000008">
    <property type="protein sequence ID" value="PNR49655.1"/>
    <property type="molecule type" value="Genomic_DNA"/>
</dbReference>
<name>A0A2K1K7B1_PHYPA</name>
<dbReference type="EnsemblPlants" id="Pp3c8_14840V3.2">
    <property type="protein sequence ID" value="PAC:32963964.CDS.1"/>
    <property type="gene ID" value="Pp3c8_14840"/>
</dbReference>
<dbReference type="Gramene" id="Pp3c8_14840V3.2">
    <property type="protein sequence ID" value="PAC:32963964.CDS.1"/>
    <property type="gene ID" value="Pp3c8_14840"/>
</dbReference>
<keyword evidence="1" id="KW-1133">Transmembrane helix</keyword>
<keyword evidence="4" id="KW-1185">Reference proteome</keyword>
<keyword evidence="1" id="KW-0812">Transmembrane</keyword>
<dbReference type="PaxDb" id="3218-PP1S184_6V6.1"/>
<accession>A0A2K1K7B1</accession>
<evidence type="ECO:0000313" key="3">
    <source>
        <dbReference type="EnsemblPlants" id="PAC:32963963.CDS.1"/>
    </source>
</evidence>
<gene>
    <name evidence="2" type="ORF">PHYPA_011551</name>
</gene>
<proteinExistence type="predicted"/>
<protein>
    <submittedName>
        <fullName evidence="2 3">Uncharacterized protein</fullName>
    </submittedName>
</protein>
<sequence>MWFRLVTTQWISICGGIHYLWISICVVFYTKIPRSRVSVADNSVVTTGPCSNPASYSNLVHTAKMGRN</sequence>
<reference evidence="2 4" key="1">
    <citation type="journal article" date="2008" name="Science">
        <title>The Physcomitrella genome reveals evolutionary insights into the conquest of land by plants.</title>
        <authorList>
            <person name="Rensing S."/>
            <person name="Lang D."/>
            <person name="Zimmer A."/>
            <person name="Terry A."/>
            <person name="Salamov A."/>
            <person name="Shapiro H."/>
            <person name="Nishiyama T."/>
            <person name="Perroud P.-F."/>
            <person name="Lindquist E."/>
            <person name="Kamisugi Y."/>
            <person name="Tanahashi T."/>
            <person name="Sakakibara K."/>
            <person name="Fujita T."/>
            <person name="Oishi K."/>
            <person name="Shin-I T."/>
            <person name="Kuroki Y."/>
            <person name="Toyoda A."/>
            <person name="Suzuki Y."/>
            <person name="Hashimoto A."/>
            <person name="Yamaguchi K."/>
            <person name="Sugano A."/>
            <person name="Kohara Y."/>
            <person name="Fujiyama A."/>
            <person name="Anterola A."/>
            <person name="Aoki S."/>
            <person name="Ashton N."/>
            <person name="Barbazuk W.B."/>
            <person name="Barker E."/>
            <person name="Bennetzen J."/>
            <person name="Bezanilla M."/>
            <person name="Blankenship R."/>
            <person name="Cho S.H."/>
            <person name="Dutcher S."/>
            <person name="Estelle M."/>
            <person name="Fawcett J.A."/>
            <person name="Gundlach H."/>
            <person name="Hanada K."/>
            <person name="Heyl A."/>
            <person name="Hicks K.A."/>
            <person name="Hugh J."/>
            <person name="Lohr M."/>
            <person name="Mayer K."/>
            <person name="Melkozernov A."/>
            <person name="Murata T."/>
            <person name="Nelson D."/>
            <person name="Pils B."/>
            <person name="Prigge M."/>
            <person name="Reiss B."/>
            <person name="Renner T."/>
            <person name="Rombauts S."/>
            <person name="Rushton P."/>
            <person name="Sanderfoot A."/>
            <person name="Schween G."/>
            <person name="Shiu S.-H."/>
            <person name="Stueber K."/>
            <person name="Theodoulou F.L."/>
            <person name="Tu H."/>
            <person name="Van de Peer Y."/>
            <person name="Verrier P.J."/>
            <person name="Waters E."/>
            <person name="Wood A."/>
            <person name="Yang L."/>
            <person name="Cove D."/>
            <person name="Cuming A."/>
            <person name="Hasebe M."/>
            <person name="Lucas S."/>
            <person name="Mishler D.B."/>
            <person name="Reski R."/>
            <person name="Grigoriev I."/>
            <person name="Quatrano R.S."/>
            <person name="Boore J.L."/>
        </authorList>
    </citation>
    <scope>NUCLEOTIDE SEQUENCE [LARGE SCALE GENOMIC DNA]</scope>
    <source>
        <strain evidence="3 4">cv. Gransden 2004</strain>
    </source>
</reference>
<feature type="transmembrane region" description="Helical" evidence="1">
    <location>
        <begin position="6"/>
        <end position="29"/>
    </location>
</feature>
<reference evidence="3" key="3">
    <citation type="submission" date="2020-12" db="UniProtKB">
        <authorList>
            <consortium name="EnsemblPlants"/>
        </authorList>
    </citation>
    <scope>IDENTIFICATION</scope>
</reference>
<organism evidence="2">
    <name type="scientific">Physcomitrium patens</name>
    <name type="common">Spreading-leaved earth moss</name>
    <name type="synonym">Physcomitrella patens</name>
    <dbReference type="NCBI Taxonomy" id="3218"/>
    <lineage>
        <taxon>Eukaryota</taxon>
        <taxon>Viridiplantae</taxon>
        <taxon>Streptophyta</taxon>
        <taxon>Embryophyta</taxon>
        <taxon>Bryophyta</taxon>
        <taxon>Bryophytina</taxon>
        <taxon>Bryopsida</taxon>
        <taxon>Funariidae</taxon>
        <taxon>Funariales</taxon>
        <taxon>Funariaceae</taxon>
        <taxon>Physcomitrium</taxon>
    </lineage>
</organism>
<dbReference type="AlphaFoldDB" id="A0A2K1K7B1"/>
<evidence type="ECO:0000313" key="4">
    <source>
        <dbReference type="Proteomes" id="UP000006727"/>
    </source>
</evidence>
<dbReference type="Proteomes" id="UP000006727">
    <property type="component" value="Chromosome 8"/>
</dbReference>
<dbReference type="Gramene" id="Pp3c8_14840V3.1">
    <property type="protein sequence ID" value="PAC:32963963.CDS.1"/>
    <property type="gene ID" value="Pp3c8_14840"/>
</dbReference>
<reference evidence="2 4" key="2">
    <citation type="journal article" date="2018" name="Plant J.">
        <title>The Physcomitrella patens chromosome-scale assembly reveals moss genome structure and evolution.</title>
        <authorList>
            <person name="Lang D."/>
            <person name="Ullrich K.K."/>
            <person name="Murat F."/>
            <person name="Fuchs J."/>
            <person name="Jenkins J."/>
            <person name="Haas F.B."/>
            <person name="Piednoel M."/>
            <person name="Gundlach H."/>
            <person name="Van Bel M."/>
            <person name="Meyberg R."/>
            <person name="Vives C."/>
            <person name="Morata J."/>
            <person name="Symeonidi A."/>
            <person name="Hiss M."/>
            <person name="Muchero W."/>
            <person name="Kamisugi Y."/>
            <person name="Saleh O."/>
            <person name="Blanc G."/>
            <person name="Decker E.L."/>
            <person name="van Gessel N."/>
            <person name="Grimwood J."/>
            <person name="Hayes R.D."/>
            <person name="Graham S.W."/>
            <person name="Gunter L.E."/>
            <person name="McDaniel S.F."/>
            <person name="Hoernstein S.N.W."/>
            <person name="Larsson A."/>
            <person name="Li F.W."/>
            <person name="Perroud P.F."/>
            <person name="Phillips J."/>
            <person name="Ranjan P."/>
            <person name="Rokshar D.S."/>
            <person name="Rothfels C.J."/>
            <person name="Schneider L."/>
            <person name="Shu S."/>
            <person name="Stevenson D.W."/>
            <person name="Thummler F."/>
            <person name="Tillich M."/>
            <person name="Villarreal Aguilar J.C."/>
            <person name="Widiez T."/>
            <person name="Wong G.K."/>
            <person name="Wymore A."/>
            <person name="Zhang Y."/>
            <person name="Zimmer A.D."/>
            <person name="Quatrano R.S."/>
            <person name="Mayer K.F.X."/>
            <person name="Goodstein D."/>
            <person name="Casacuberta J.M."/>
            <person name="Vandepoele K."/>
            <person name="Reski R."/>
            <person name="Cuming A.C."/>
            <person name="Tuskan G.A."/>
            <person name="Maumus F."/>
            <person name="Salse J."/>
            <person name="Schmutz J."/>
            <person name="Rensing S.A."/>
        </authorList>
    </citation>
    <scope>NUCLEOTIDE SEQUENCE [LARGE SCALE GENOMIC DNA]</scope>
    <source>
        <strain evidence="3 4">cv. Gransden 2004</strain>
    </source>
</reference>
<evidence type="ECO:0000313" key="2">
    <source>
        <dbReference type="EMBL" id="PNR49655.1"/>
    </source>
</evidence>
<dbReference type="InParanoid" id="A0A2K1K7B1"/>